<sequence length="143" mass="15481">MSFKRSDGSDALRIYALSNGREGRLSRDSVLTTLDDNASIAESVVAPLPEPKLPDLDLPQSSLDLTMTFDTILSSANTSPEPETDKVQKRASNVLKLAQENAKLQEELKAMNARLEAAEKKQAELRRLEAQAGQAANRAAATS</sequence>
<dbReference type="Proteomes" id="UP001055072">
    <property type="component" value="Unassembled WGS sequence"/>
</dbReference>
<gene>
    <name evidence="1" type="ORF">BDY19DRAFT_902619</name>
</gene>
<name>A0ACB8UHZ6_9APHY</name>
<accession>A0ACB8UHZ6</accession>
<proteinExistence type="predicted"/>
<comment type="caution">
    <text evidence="1">The sequence shown here is derived from an EMBL/GenBank/DDBJ whole genome shotgun (WGS) entry which is preliminary data.</text>
</comment>
<dbReference type="EMBL" id="MU274901">
    <property type="protein sequence ID" value="KAI0093916.1"/>
    <property type="molecule type" value="Genomic_DNA"/>
</dbReference>
<keyword evidence="2" id="KW-1185">Reference proteome</keyword>
<organism evidence="1 2">
    <name type="scientific">Irpex rosettiformis</name>
    <dbReference type="NCBI Taxonomy" id="378272"/>
    <lineage>
        <taxon>Eukaryota</taxon>
        <taxon>Fungi</taxon>
        <taxon>Dikarya</taxon>
        <taxon>Basidiomycota</taxon>
        <taxon>Agaricomycotina</taxon>
        <taxon>Agaricomycetes</taxon>
        <taxon>Polyporales</taxon>
        <taxon>Irpicaceae</taxon>
        <taxon>Irpex</taxon>
    </lineage>
</organism>
<evidence type="ECO:0000313" key="1">
    <source>
        <dbReference type="EMBL" id="KAI0093916.1"/>
    </source>
</evidence>
<evidence type="ECO:0000313" key="2">
    <source>
        <dbReference type="Proteomes" id="UP001055072"/>
    </source>
</evidence>
<reference evidence="1" key="1">
    <citation type="journal article" date="2021" name="Environ. Microbiol.">
        <title>Gene family expansions and transcriptome signatures uncover fungal adaptations to wood decay.</title>
        <authorList>
            <person name="Hage H."/>
            <person name="Miyauchi S."/>
            <person name="Viragh M."/>
            <person name="Drula E."/>
            <person name="Min B."/>
            <person name="Chaduli D."/>
            <person name="Navarro D."/>
            <person name="Favel A."/>
            <person name="Norest M."/>
            <person name="Lesage-Meessen L."/>
            <person name="Balint B."/>
            <person name="Merenyi Z."/>
            <person name="de Eugenio L."/>
            <person name="Morin E."/>
            <person name="Martinez A.T."/>
            <person name="Baldrian P."/>
            <person name="Stursova M."/>
            <person name="Martinez M.J."/>
            <person name="Novotny C."/>
            <person name="Magnuson J.K."/>
            <person name="Spatafora J.W."/>
            <person name="Maurice S."/>
            <person name="Pangilinan J."/>
            <person name="Andreopoulos W."/>
            <person name="LaButti K."/>
            <person name="Hundley H."/>
            <person name="Na H."/>
            <person name="Kuo A."/>
            <person name="Barry K."/>
            <person name="Lipzen A."/>
            <person name="Henrissat B."/>
            <person name="Riley R."/>
            <person name="Ahrendt S."/>
            <person name="Nagy L.G."/>
            <person name="Grigoriev I.V."/>
            <person name="Martin F."/>
            <person name="Rosso M.N."/>
        </authorList>
    </citation>
    <scope>NUCLEOTIDE SEQUENCE</scope>
    <source>
        <strain evidence="1">CBS 384.51</strain>
    </source>
</reference>
<protein>
    <submittedName>
        <fullName evidence="1">Uncharacterized protein</fullName>
    </submittedName>
</protein>